<dbReference type="AlphaFoldDB" id="A0A1J6HRL2"/>
<keyword evidence="1" id="KW-0732">Signal</keyword>
<keyword evidence="3" id="KW-1185">Reference proteome</keyword>
<name>A0A1J6HRL2_9HYPH</name>
<sequence length="115" mass="12486">MLKRLPLIVLLSCVSFLDIPRALAENRDSADIVKEIGKLALPGMPVAEAVANLKKAGYRCGKSELAIDDPNATLCSRQRSYRVLASCIRQVLLVPASNGKVVERLDIREPKCAGL</sequence>
<organism evidence="2 3">
    <name type="scientific">Brucella cytisi</name>
    <dbReference type="NCBI Taxonomy" id="407152"/>
    <lineage>
        <taxon>Bacteria</taxon>
        <taxon>Pseudomonadati</taxon>
        <taxon>Pseudomonadota</taxon>
        <taxon>Alphaproteobacteria</taxon>
        <taxon>Hyphomicrobiales</taxon>
        <taxon>Brucellaceae</taxon>
        <taxon>Brucella/Ochrobactrum group</taxon>
        <taxon>Brucella</taxon>
    </lineage>
</organism>
<proteinExistence type="predicted"/>
<evidence type="ECO:0000313" key="2">
    <source>
        <dbReference type="EMBL" id="OIS90831.1"/>
    </source>
</evidence>
<protein>
    <recommendedName>
        <fullName evidence="4">PASTA domain-containing protein</fullName>
    </recommendedName>
</protein>
<gene>
    <name evidence="2" type="ORF">BLA27_24830</name>
</gene>
<dbReference type="EMBL" id="MOEC01000040">
    <property type="protein sequence ID" value="OIS90831.1"/>
    <property type="molecule type" value="Genomic_DNA"/>
</dbReference>
<evidence type="ECO:0008006" key="4">
    <source>
        <dbReference type="Google" id="ProtNLM"/>
    </source>
</evidence>
<dbReference type="Proteomes" id="UP000182985">
    <property type="component" value="Unassembled WGS sequence"/>
</dbReference>
<evidence type="ECO:0000313" key="3">
    <source>
        <dbReference type="Proteomes" id="UP000182985"/>
    </source>
</evidence>
<reference evidence="2 3" key="1">
    <citation type="submission" date="2016-10" db="EMBL/GenBank/DDBJ databases">
        <title>The Draft Genome Sequence of the Potato Rhizosphere Bacteria Ochrobactrum sp. IPA7.2.</title>
        <authorList>
            <person name="Gogoleva N.E."/>
            <person name="Khlopko Y.A."/>
            <person name="Burygin G.L."/>
            <person name="Plotnikov A.O."/>
        </authorList>
    </citation>
    <scope>NUCLEOTIDE SEQUENCE [LARGE SCALE GENOMIC DNA]</scope>
    <source>
        <strain evidence="2 3">IPA7.2</strain>
    </source>
</reference>
<feature type="chain" id="PRO_5009639173" description="PASTA domain-containing protein" evidence="1">
    <location>
        <begin position="25"/>
        <end position="115"/>
    </location>
</feature>
<dbReference type="OrthoDB" id="9952236at2"/>
<feature type="signal peptide" evidence="1">
    <location>
        <begin position="1"/>
        <end position="24"/>
    </location>
</feature>
<accession>A0A1J6HRL2</accession>
<dbReference type="RefSeq" id="WP_071634015.1">
    <property type="nucleotide sequence ID" value="NZ_MOEC01000040.1"/>
</dbReference>
<comment type="caution">
    <text evidence="2">The sequence shown here is derived from an EMBL/GenBank/DDBJ whole genome shotgun (WGS) entry which is preliminary data.</text>
</comment>
<evidence type="ECO:0000256" key="1">
    <source>
        <dbReference type="SAM" id="SignalP"/>
    </source>
</evidence>